<keyword evidence="2" id="KW-0430">Lectin</keyword>
<name>A0A540KWY0_MALBA</name>
<dbReference type="InterPro" id="IPR050258">
    <property type="entry name" value="Leguminous_Lectin"/>
</dbReference>
<comment type="caution">
    <text evidence="4">The sequence shown here is derived from an EMBL/GenBank/DDBJ whole genome shotgun (WGS) entry which is preliminary data.</text>
</comment>
<dbReference type="STRING" id="106549.A0A540KWY0"/>
<keyword evidence="5" id="KW-1185">Reference proteome</keyword>
<dbReference type="Proteomes" id="UP000315295">
    <property type="component" value="Unassembled WGS sequence"/>
</dbReference>
<dbReference type="Gene3D" id="2.60.120.200">
    <property type="match status" value="1"/>
</dbReference>
<dbReference type="AlphaFoldDB" id="A0A540KWY0"/>
<dbReference type="InterPro" id="IPR001220">
    <property type="entry name" value="Legume_lectin_dom"/>
</dbReference>
<evidence type="ECO:0000256" key="2">
    <source>
        <dbReference type="ARBA" id="ARBA00022734"/>
    </source>
</evidence>
<feature type="domain" description="Legume lectin" evidence="3">
    <location>
        <begin position="13"/>
        <end position="138"/>
    </location>
</feature>
<accession>A0A540KWY0</accession>
<dbReference type="SUPFAM" id="SSF49899">
    <property type="entry name" value="Concanavalin A-like lectins/glucanases"/>
    <property type="match status" value="1"/>
</dbReference>
<evidence type="ECO:0000259" key="3">
    <source>
        <dbReference type="Pfam" id="PF00139"/>
    </source>
</evidence>
<reference evidence="4 5" key="1">
    <citation type="journal article" date="2019" name="G3 (Bethesda)">
        <title>Sequencing of a Wild Apple (Malus baccata) Genome Unravels the Differences Between Cultivated and Wild Apple Species Regarding Disease Resistance and Cold Tolerance.</title>
        <authorList>
            <person name="Chen X."/>
        </authorList>
    </citation>
    <scope>NUCLEOTIDE SEQUENCE [LARGE SCALE GENOMIC DNA]</scope>
    <source>
        <strain evidence="5">cv. Shandingzi</strain>
        <tissue evidence="4">Leaves</tissue>
    </source>
</reference>
<comment type="similarity">
    <text evidence="1">Belongs to the leguminous lectin family.</text>
</comment>
<evidence type="ECO:0000313" key="5">
    <source>
        <dbReference type="Proteomes" id="UP000315295"/>
    </source>
</evidence>
<gene>
    <name evidence="4" type="ORF">C1H46_035703</name>
</gene>
<evidence type="ECO:0000256" key="1">
    <source>
        <dbReference type="ARBA" id="ARBA00007606"/>
    </source>
</evidence>
<dbReference type="Pfam" id="PF00139">
    <property type="entry name" value="Lectin_legB"/>
    <property type="match status" value="1"/>
</dbReference>
<protein>
    <recommendedName>
        <fullName evidence="3">Legume lectin domain-containing protein</fullName>
    </recommendedName>
</protein>
<dbReference type="EMBL" id="VIEB01000894">
    <property type="protein sequence ID" value="TQD78744.1"/>
    <property type="molecule type" value="Genomic_DNA"/>
</dbReference>
<evidence type="ECO:0000313" key="4">
    <source>
        <dbReference type="EMBL" id="TQD78744.1"/>
    </source>
</evidence>
<dbReference type="GO" id="GO:0030246">
    <property type="term" value="F:carbohydrate binding"/>
    <property type="evidence" value="ECO:0007669"/>
    <property type="project" value="UniProtKB-KW"/>
</dbReference>
<organism evidence="4 5">
    <name type="scientific">Malus baccata</name>
    <name type="common">Siberian crab apple</name>
    <name type="synonym">Pyrus baccata</name>
    <dbReference type="NCBI Taxonomy" id="106549"/>
    <lineage>
        <taxon>Eukaryota</taxon>
        <taxon>Viridiplantae</taxon>
        <taxon>Streptophyta</taxon>
        <taxon>Embryophyta</taxon>
        <taxon>Tracheophyta</taxon>
        <taxon>Spermatophyta</taxon>
        <taxon>Magnoliopsida</taxon>
        <taxon>eudicotyledons</taxon>
        <taxon>Gunneridae</taxon>
        <taxon>Pentapetalae</taxon>
        <taxon>rosids</taxon>
        <taxon>fabids</taxon>
        <taxon>Rosales</taxon>
        <taxon>Rosaceae</taxon>
        <taxon>Amygdaloideae</taxon>
        <taxon>Maleae</taxon>
        <taxon>Malus</taxon>
    </lineage>
</organism>
<proteinExistence type="inferred from homology"/>
<dbReference type="PANTHER" id="PTHR32401">
    <property type="entry name" value="CONCANAVALIN A-LIKE LECTIN FAMILY PROTEIN"/>
    <property type="match status" value="1"/>
</dbReference>
<sequence>MGLPVNSSMKNVTEPSNEYPFVGLEFDIYRNSRQMVDYPDGGHVGIDINSVNSNIPRPWNSGILEGKVNRAWIRYNSSLKNPNIAFTAYANDTQEQVISSLSYLVDRNKYLPDWVVVIFSASTGGATASHNIASWNITLEVA</sequence>
<dbReference type="InterPro" id="IPR013320">
    <property type="entry name" value="ConA-like_dom_sf"/>
</dbReference>
<dbReference type="PANTHER" id="PTHR32401:SF49">
    <property type="entry name" value="OS10G0129200 PROTEIN"/>
    <property type="match status" value="1"/>
</dbReference>